<dbReference type="STRING" id="1210090.GCA_001613185_01317"/>
<reference evidence="1 2" key="1">
    <citation type="submission" date="2018-06" db="EMBL/GenBank/DDBJ databases">
        <title>Genomic Encyclopedia of Type Strains, Phase IV (KMG-IV): sequencing the most valuable type-strain genomes for metagenomic binning, comparative biology and taxonomic classification.</title>
        <authorList>
            <person name="Goeker M."/>
        </authorList>
    </citation>
    <scope>NUCLEOTIDE SEQUENCE [LARGE SCALE GENOMIC DNA]</scope>
    <source>
        <strain evidence="1 2">DSM 44599</strain>
    </source>
</reference>
<dbReference type="EMBL" id="QNRE01000012">
    <property type="protein sequence ID" value="RBO87000.1"/>
    <property type="molecule type" value="Genomic_DNA"/>
</dbReference>
<dbReference type="AlphaFoldDB" id="A0A366DAD0"/>
<keyword evidence="2" id="KW-1185">Reference proteome</keyword>
<dbReference type="Proteomes" id="UP000252586">
    <property type="component" value="Unassembled WGS sequence"/>
</dbReference>
<gene>
    <name evidence="1" type="ORF">DFR74_112177</name>
</gene>
<evidence type="ECO:0000313" key="2">
    <source>
        <dbReference type="Proteomes" id="UP000252586"/>
    </source>
</evidence>
<organism evidence="1 2">
    <name type="scientific">Nocardia puris</name>
    <dbReference type="NCBI Taxonomy" id="208602"/>
    <lineage>
        <taxon>Bacteria</taxon>
        <taxon>Bacillati</taxon>
        <taxon>Actinomycetota</taxon>
        <taxon>Actinomycetes</taxon>
        <taxon>Mycobacteriales</taxon>
        <taxon>Nocardiaceae</taxon>
        <taxon>Nocardia</taxon>
    </lineage>
</organism>
<dbReference type="RefSeq" id="WP_067504901.1">
    <property type="nucleotide sequence ID" value="NZ_QNRE01000012.1"/>
</dbReference>
<name>A0A366DAD0_9NOCA</name>
<accession>A0A366DAD0</accession>
<sequence>MKLTRTTEISPPRGGEVVYAAHVDGRRIGWVGDERAWRGHRFGGRRWWAAWREDGDTAARWNTGDHPLRTRAEAVAALTQAFISGT</sequence>
<proteinExistence type="predicted"/>
<protein>
    <submittedName>
        <fullName evidence="1">Uncharacterized protein</fullName>
    </submittedName>
</protein>
<evidence type="ECO:0000313" key="1">
    <source>
        <dbReference type="EMBL" id="RBO87000.1"/>
    </source>
</evidence>
<comment type="caution">
    <text evidence="1">The sequence shown here is derived from an EMBL/GenBank/DDBJ whole genome shotgun (WGS) entry which is preliminary data.</text>
</comment>